<dbReference type="PANTHER" id="PTHR35272">
    <property type="entry name" value="THIOL:DISULFIDE INTERCHANGE PROTEIN DSBC-RELATED"/>
    <property type="match status" value="1"/>
</dbReference>
<dbReference type="InterPro" id="IPR018950">
    <property type="entry name" value="DiS-bond_isomerase_DsbC/G_N"/>
</dbReference>
<dbReference type="AlphaFoldDB" id="A0A1M7DHX5"/>
<keyword evidence="6 7" id="KW-0676">Redox-active center</keyword>
<dbReference type="PANTHER" id="PTHR35272:SF3">
    <property type="entry name" value="THIOL:DISULFIDE INTERCHANGE PROTEIN DSBC"/>
    <property type="match status" value="1"/>
</dbReference>
<evidence type="ECO:0000256" key="5">
    <source>
        <dbReference type="ARBA" id="ARBA00023157"/>
    </source>
</evidence>
<dbReference type="STRING" id="44933.SAMN05660971_01346"/>
<comment type="similarity">
    <text evidence="2 7">Belongs to the thioredoxin family. DsbC subfamily.</text>
</comment>
<evidence type="ECO:0000256" key="7">
    <source>
        <dbReference type="RuleBase" id="RU364038"/>
    </source>
</evidence>
<comment type="subcellular location">
    <subcellularLocation>
        <location evidence="1 7">Periplasm</location>
    </subcellularLocation>
</comment>
<dbReference type="Proteomes" id="UP000321726">
    <property type="component" value="Unassembled WGS sequence"/>
</dbReference>
<dbReference type="OrthoDB" id="12976at2"/>
<dbReference type="Proteomes" id="UP000184123">
    <property type="component" value="Unassembled WGS sequence"/>
</dbReference>
<evidence type="ECO:0000259" key="9">
    <source>
        <dbReference type="Pfam" id="PF13098"/>
    </source>
</evidence>
<dbReference type="InterPro" id="IPR009094">
    <property type="entry name" value="DiS-bond_isomerase_DsbC/G_N_sf"/>
</dbReference>
<feature type="signal peptide" evidence="7">
    <location>
        <begin position="1"/>
        <end position="25"/>
    </location>
</feature>
<feature type="domain" description="Disulphide bond isomerase DsbC/G N-terminal" evidence="8">
    <location>
        <begin position="44"/>
        <end position="97"/>
    </location>
</feature>
<accession>A0A1M7DHX5</accession>
<keyword evidence="13" id="KW-1185">Reference proteome</keyword>
<evidence type="ECO:0000256" key="6">
    <source>
        <dbReference type="ARBA" id="ARBA00023284"/>
    </source>
</evidence>
<evidence type="ECO:0000313" key="11">
    <source>
        <dbReference type="EMBL" id="SHL79121.1"/>
    </source>
</evidence>
<feature type="domain" description="Thioredoxin-like fold" evidence="9">
    <location>
        <begin position="128"/>
        <end position="247"/>
    </location>
</feature>
<dbReference type="RefSeq" id="WP_073434270.1">
    <property type="nucleotide sequence ID" value="NZ_BJXU01000034.1"/>
</dbReference>
<evidence type="ECO:0000256" key="3">
    <source>
        <dbReference type="ARBA" id="ARBA00022729"/>
    </source>
</evidence>
<evidence type="ECO:0000313" key="10">
    <source>
        <dbReference type="EMBL" id="GEN23111.1"/>
    </source>
</evidence>
<dbReference type="Gene3D" id="3.40.30.10">
    <property type="entry name" value="Glutaredoxin"/>
    <property type="match status" value="1"/>
</dbReference>
<keyword evidence="4 7" id="KW-0574">Periplasm</keyword>
<dbReference type="Pfam" id="PF13098">
    <property type="entry name" value="Thioredoxin_2"/>
    <property type="match status" value="1"/>
</dbReference>
<gene>
    <name evidence="10" type="primary">dsbC</name>
    <name evidence="10" type="ORF">HCU01_10600</name>
    <name evidence="11" type="ORF">SAMN05660971_01346</name>
</gene>
<sequence length="253" mass="27278">MKRQLNGLIPTAAVMAMMASTMTLAASGGDVPEALDDLTINGQAITPESVHRVDLEGPIYEVRLRNGDTFYSDAQGRHMVVGNLYDNAPDGLINVTEQRNRQERLDQLQDVSEESLVTYPAQGEDLGEITVFTDTTCPYCQMLHQQIDQLTAAGITVHYVPFPRAGSQSPAARQLAQVMCSESPENAMTSAFKGQSLSASPSQSCQDVVEDGFQLGQRFGVTGTPTIVLPNGEMGEGYVPAGQIVQAIERTEP</sequence>
<evidence type="ECO:0000259" key="8">
    <source>
        <dbReference type="Pfam" id="PF10411"/>
    </source>
</evidence>
<reference evidence="10 13" key="2">
    <citation type="submission" date="2019-07" db="EMBL/GenBank/DDBJ databases">
        <title>Whole genome shotgun sequence of Halomonas cupida NBRC 102219.</title>
        <authorList>
            <person name="Hosoyama A."/>
            <person name="Uohara A."/>
            <person name="Ohji S."/>
            <person name="Ichikawa N."/>
        </authorList>
    </citation>
    <scope>NUCLEOTIDE SEQUENCE [LARGE SCALE GENOMIC DNA]</scope>
    <source>
        <strain evidence="10 13">NBRC 102219</strain>
    </source>
</reference>
<evidence type="ECO:0000313" key="13">
    <source>
        <dbReference type="Proteomes" id="UP000321726"/>
    </source>
</evidence>
<comment type="function">
    <text evidence="7">Required for disulfide bond formation in some periplasmic proteins. Acts by transferring its disulfide bond to other proteins and is reduced in the process.</text>
</comment>
<proteinExistence type="inferred from homology"/>
<dbReference type="InterPro" id="IPR012336">
    <property type="entry name" value="Thioredoxin-like_fold"/>
</dbReference>
<dbReference type="EMBL" id="FRCA01000003">
    <property type="protein sequence ID" value="SHL79121.1"/>
    <property type="molecule type" value="Genomic_DNA"/>
</dbReference>
<feature type="chain" id="PRO_5011828457" description="Thiol:disulfide interchange protein" evidence="7">
    <location>
        <begin position="26"/>
        <end position="253"/>
    </location>
</feature>
<protein>
    <recommendedName>
        <fullName evidence="7">Thiol:disulfide interchange protein</fullName>
    </recommendedName>
</protein>
<evidence type="ECO:0000256" key="1">
    <source>
        <dbReference type="ARBA" id="ARBA00004418"/>
    </source>
</evidence>
<keyword evidence="3 7" id="KW-0732">Signal</keyword>
<dbReference type="PROSITE" id="PS00194">
    <property type="entry name" value="THIOREDOXIN_1"/>
    <property type="match status" value="1"/>
</dbReference>
<evidence type="ECO:0000256" key="2">
    <source>
        <dbReference type="ARBA" id="ARBA00009813"/>
    </source>
</evidence>
<dbReference type="Gene3D" id="3.10.450.70">
    <property type="entry name" value="Disulphide bond isomerase, DsbC/G, N-terminal"/>
    <property type="match status" value="1"/>
</dbReference>
<evidence type="ECO:0000256" key="4">
    <source>
        <dbReference type="ARBA" id="ARBA00022764"/>
    </source>
</evidence>
<dbReference type="CDD" id="cd03020">
    <property type="entry name" value="DsbA_DsbC_DsbG"/>
    <property type="match status" value="1"/>
</dbReference>
<dbReference type="InterPro" id="IPR051470">
    <property type="entry name" value="Thiol:disulfide_interchange"/>
</dbReference>
<dbReference type="EMBL" id="BJXU01000034">
    <property type="protein sequence ID" value="GEN23111.1"/>
    <property type="molecule type" value="Genomic_DNA"/>
</dbReference>
<keyword evidence="5" id="KW-1015">Disulfide bond</keyword>
<organism evidence="11 12">
    <name type="scientific">Halomonas cupida</name>
    <dbReference type="NCBI Taxonomy" id="44933"/>
    <lineage>
        <taxon>Bacteria</taxon>
        <taxon>Pseudomonadati</taxon>
        <taxon>Pseudomonadota</taxon>
        <taxon>Gammaproteobacteria</taxon>
        <taxon>Oceanospirillales</taxon>
        <taxon>Halomonadaceae</taxon>
        <taxon>Halomonas</taxon>
    </lineage>
</organism>
<dbReference type="InterPro" id="IPR033954">
    <property type="entry name" value="DiS-bond_Isoase_DsbC/G"/>
</dbReference>
<dbReference type="InterPro" id="IPR017937">
    <property type="entry name" value="Thioredoxin_CS"/>
</dbReference>
<name>A0A1M7DHX5_9GAMM</name>
<dbReference type="InterPro" id="IPR036249">
    <property type="entry name" value="Thioredoxin-like_sf"/>
</dbReference>
<dbReference type="GO" id="GO:0042597">
    <property type="term" value="C:periplasmic space"/>
    <property type="evidence" value="ECO:0007669"/>
    <property type="project" value="UniProtKB-SubCell"/>
</dbReference>
<dbReference type="SUPFAM" id="SSF52833">
    <property type="entry name" value="Thioredoxin-like"/>
    <property type="match status" value="1"/>
</dbReference>
<reference evidence="11 12" key="1">
    <citation type="submission" date="2016-11" db="EMBL/GenBank/DDBJ databases">
        <authorList>
            <person name="Jaros S."/>
            <person name="Januszkiewicz K."/>
            <person name="Wedrychowicz H."/>
        </authorList>
    </citation>
    <scope>NUCLEOTIDE SEQUENCE [LARGE SCALE GENOMIC DNA]</scope>
    <source>
        <strain evidence="11 12">DSM 4740</strain>
    </source>
</reference>
<dbReference type="Pfam" id="PF10411">
    <property type="entry name" value="DsbC_N"/>
    <property type="match status" value="1"/>
</dbReference>
<evidence type="ECO:0000313" key="12">
    <source>
        <dbReference type="Proteomes" id="UP000184123"/>
    </source>
</evidence>